<keyword evidence="2" id="KW-0646">Protease inhibitor</keyword>
<comment type="similarity">
    <text evidence="1">Belongs to the serpin family.</text>
</comment>
<dbReference type="Proteomes" id="UP000288716">
    <property type="component" value="Unassembled WGS sequence"/>
</dbReference>
<organism evidence="6 7">
    <name type="scientific">Leptotrombidium deliense</name>
    <dbReference type="NCBI Taxonomy" id="299467"/>
    <lineage>
        <taxon>Eukaryota</taxon>
        <taxon>Metazoa</taxon>
        <taxon>Ecdysozoa</taxon>
        <taxon>Arthropoda</taxon>
        <taxon>Chelicerata</taxon>
        <taxon>Arachnida</taxon>
        <taxon>Acari</taxon>
        <taxon>Acariformes</taxon>
        <taxon>Trombidiformes</taxon>
        <taxon>Prostigmata</taxon>
        <taxon>Anystina</taxon>
        <taxon>Parasitengona</taxon>
        <taxon>Trombiculoidea</taxon>
        <taxon>Trombiculidae</taxon>
        <taxon>Leptotrombidium</taxon>
    </lineage>
</organism>
<dbReference type="AlphaFoldDB" id="A0A443S8J3"/>
<dbReference type="PANTHER" id="PTHR11461:SF211">
    <property type="entry name" value="GH10112P-RELATED"/>
    <property type="match status" value="1"/>
</dbReference>
<evidence type="ECO:0000259" key="5">
    <source>
        <dbReference type="Pfam" id="PF00079"/>
    </source>
</evidence>
<evidence type="ECO:0000256" key="3">
    <source>
        <dbReference type="ARBA" id="ARBA00022900"/>
    </source>
</evidence>
<gene>
    <name evidence="6" type="ORF">B4U80_13903</name>
</gene>
<dbReference type="InterPro" id="IPR000215">
    <property type="entry name" value="Serpin_fam"/>
</dbReference>
<feature type="domain" description="Serpin" evidence="5">
    <location>
        <begin position="3"/>
        <end position="120"/>
    </location>
</feature>
<dbReference type="InterPro" id="IPR023796">
    <property type="entry name" value="Serpin_dom"/>
</dbReference>
<accession>A0A443S8J3</accession>
<keyword evidence="4" id="KW-0325">Glycoprotein</keyword>
<name>A0A443S8J3_9ACAR</name>
<evidence type="ECO:0000313" key="6">
    <source>
        <dbReference type="EMBL" id="RWS23725.1"/>
    </source>
</evidence>
<evidence type="ECO:0000256" key="2">
    <source>
        <dbReference type="ARBA" id="ARBA00022690"/>
    </source>
</evidence>
<dbReference type="InterPro" id="IPR036186">
    <property type="entry name" value="Serpin_sf"/>
</dbReference>
<dbReference type="VEuPathDB" id="VectorBase:LDEU008315"/>
<proteinExistence type="inferred from homology"/>
<keyword evidence="3" id="KW-0722">Serine protease inhibitor</keyword>
<reference evidence="6 7" key="1">
    <citation type="journal article" date="2018" name="Gigascience">
        <title>Genomes of trombidid mites reveal novel predicted allergens and laterally-transferred genes associated with secondary metabolism.</title>
        <authorList>
            <person name="Dong X."/>
            <person name="Chaisiri K."/>
            <person name="Xia D."/>
            <person name="Armstrong S.D."/>
            <person name="Fang Y."/>
            <person name="Donnelly M.J."/>
            <person name="Kadowaki T."/>
            <person name="McGarry J.W."/>
            <person name="Darby A.C."/>
            <person name="Makepeace B.L."/>
        </authorList>
    </citation>
    <scope>NUCLEOTIDE SEQUENCE [LARGE SCALE GENOMIC DNA]</scope>
    <source>
        <strain evidence="6">UoL-UT</strain>
    </source>
</reference>
<dbReference type="PANTHER" id="PTHR11461">
    <property type="entry name" value="SERINE PROTEASE INHIBITOR, SERPIN"/>
    <property type="match status" value="1"/>
</dbReference>
<dbReference type="Pfam" id="PF00079">
    <property type="entry name" value="Serpin"/>
    <property type="match status" value="1"/>
</dbReference>
<protein>
    <submittedName>
        <fullName evidence="6">Leukocyte elastase inhibitor-like isoform X2</fullName>
    </submittedName>
</protein>
<evidence type="ECO:0000256" key="1">
    <source>
        <dbReference type="ARBA" id="ARBA00009500"/>
    </source>
</evidence>
<dbReference type="Gene3D" id="3.30.497.10">
    <property type="entry name" value="Antithrombin, subunit I, domain 2"/>
    <property type="match status" value="1"/>
</dbReference>
<dbReference type="EMBL" id="NCKV01005980">
    <property type="protein sequence ID" value="RWS23725.1"/>
    <property type="molecule type" value="Genomic_DNA"/>
</dbReference>
<comment type="caution">
    <text evidence="6">The sequence shown here is derived from an EMBL/GenBank/DDBJ whole genome shotgun (WGS) entry which is preliminary data.</text>
</comment>
<evidence type="ECO:0000256" key="4">
    <source>
        <dbReference type="ARBA" id="ARBA00023180"/>
    </source>
</evidence>
<dbReference type="GO" id="GO:0005615">
    <property type="term" value="C:extracellular space"/>
    <property type="evidence" value="ECO:0007669"/>
    <property type="project" value="InterPro"/>
</dbReference>
<dbReference type="SUPFAM" id="SSF56574">
    <property type="entry name" value="Serpins"/>
    <property type="match status" value="1"/>
</dbReference>
<evidence type="ECO:0000313" key="7">
    <source>
        <dbReference type="Proteomes" id="UP000288716"/>
    </source>
</evidence>
<keyword evidence="7" id="KW-1185">Reference proteome</keyword>
<sequence>MNSLSLVMLGARGSTRTQLMEALKYKYNFDNFTTVHQTFRTFHEVMKNVDGDVILKHANRALMNHDFQTSEEFKAAARKYYNASVEDVDFEEDGDKIVDDTNAWISKNTNKKIKNLIKHKFPKVFGSYPF</sequence>
<dbReference type="InterPro" id="IPR042178">
    <property type="entry name" value="Serpin_sf_1"/>
</dbReference>
<dbReference type="GO" id="GO:0004867">
    <property type="term" value="F:serine-type endopeptidase inhibitor activity"/>
    <property type="evidence" value="ECO:0007669"/>
    <property type="project" value="UniProtKB-KW"/>
</dbReference>
<dbReference type="OrthoDB" id="1063785at2759"/>